<feature type="transmembrane region" description="Helical" evidence="7">
    <location>
        <begin position="213"/>
        <end position="232"/>
    </location>
</feature>
<feature type="transmembrane region" description="Helical" evidence="7">
    <location>
        <begin position="244"/>
        <end position="261"/>
    </location>
</feature>
<dbReference type="InterPro" id="IPR011701">
    <property type="entry name" value="MFS"/>
</dbReference>
<keyword evidence="2" id="KW-0813">Transport</keyword>
<dbReference type="Gene3D" id="1.20.1720.10">
    <property type="entry name" value="Multidrug resistance protein D"/>
    <property type="match status" value="1"/>
</dbReference>
<feature type="transmembrane region" description="Helical" evidence="7">
    <location>
        <begin position="346"/>
        <end position="365"/>
    </location>
</feature>
<dbReference type="PROSITE" id="PS50850">
    <property type="entry name" value="MFS"/>
    <property type="match status" value="1"/>
</dbReference>
<dbReference type="InterPro" id="IPR004638">
    <property type="entry name" value="EmrB-like"/>
</dbReference>
<feature type="transmembrane region" description="Helical" evidence="7">
    <location>
        <begin position="66"/>
        <end position="86"/>
    </location>
</feature>
<feature type="transmembrane region" description="Helical" evidence="7">
    <location>
        <begin position="418"/>
        <end position="435"/>
    </location>
</feature>
<dbReference type="InterPro" id="IPR036259">
    <property type="entry name" value="MFS_trans_sf"/>
</dbReference>
<dbReference type="PANTHER" id="PTHR42718:SF24">
    <property type="entry name" value="MAJOR FACILITATOR SUPERFAMILY (MFS) PROFILE DOMAIN-CONTAINING PROTEIN"/>
    <property type="match status" value="1"/>
</dbReference>
<sequence>MEGEVYVNAIAGEKPVDVNGKPFNRTLLVVTMIIGAFVAVLNQTLLATALPMIMKDMDITAATGQWLTTAFLLTNGIMIPVTALLIEKISSKVLFITAMIVFATGTLIAALAGSFPMLLVGRIVQAAGAGIMMPLLQTIFLLIFPRDKRGAAMGIMGLVMAFAPAIGPTLSGWIVDSFDWRVLFWILLPIAVIDIILSFFGMKKVVKLTDIKIDFFSIVLSSIGFGSLLYGFSAAGNDGWGDPIVVTTLIIGAVVTVLFIWRQLKIDNPILEFRVFKYPMFSLSVIIGSIVTMAMIGVSIVLPLYIQNIRGESALQSGLLLLPGALLMGVMSPITGIIFDRIGARWLTIIGLTILTGGTIPFMFLTADTPFWLLMIFYAIRFLGISMAMMPVGTAGMNALPNHLINHGSAVNNTIRQIAGSIGTALMITVLTNVTKNNMPSKALMATDPQGFAQKATDASLNGMTAAFVVSVVFAALGMLLSFLIRDKPQTPVVQKFEKE</sequence>
<keyword evidence="10" id="KW-1185">Reference proteome</keyword>
<dbReference type="Proteomes" id="UP000019249">
    <property type="component" value="Unassembled WGS sequence"/>
</dbReference>
<dbReference type="Gene3D" id="1.20.1250.20">
    <property type="entry name" value="MFS general substrate transporter like domains"/>
    <property type="match status" value="1"/>
</dbReference>
<proteinExistence type="predicted"/>
<dbReference type="CDD" id="cd17503">
    <property type="entry name" value="MFS_LmrB_MDR_like"/>
    <property type="match status" value="1"/>
</dbReference>
<feature type="transmembrane region" description="Helical" evidence="7">
    <location>
        <begin position="123"/>
        <end position="144"/>
    </location>
</feature>
<reference evidence="9 10" key="1">
    <citation type="journal article" date="2014" name="Int. J. Syst. Evol. Microbiol.">
        <title>Listeria floridensis sp. nov., Listeria aquatica sp. nov., Listeria cornellensis sp. nov., Listeria riparia sp. nov. and Listeria grandensis sp. nov., from agricultural and natural environments.</title>
        <authorList>
            <person name="den Bakker H.C."/>
            <person name="Warchocki S."/>
            <person name="Wright E.M."/>
            <person name="Allred A.F."/>
            <person name="Ahlstrom C."/>
            <person name="Manuel C.S."/>
            <person name="Stasiewicz M.J."/>
            <person name="Burrell A."/>
            <person name="Roof S."/>
            <person name="Strawn L."/>
            <person name="Fortes E.D."/>
            <person name="Nightingale K.K."/>
            <person name="Kephart D."/>
            <person name="Wiedmann M."/>
        </authorList>
    </citation>
    <scope>NUCLEOTIDE SEQUENCE [LARGE SCALE GENOMIC DNA]</scope>
    <source>
        <strain evidence="9 10">FSL S10-1187</strain>
    </source>
</reference>
<comment type="caution">
    <text evidence="9">The sequence shown here is derived from an EMBL/GenBank/DDBJ whole genome shotgun (WGS) entry which is preliminary data.</text>
</comment>
<keyword evidence="4 7" id="KW-0812">Transmembrane</keyword>
<evidence type="ECO:0000256" key="1">
    <source>
        <dbReference type="ARBA" id="ARBA00004651"/>
    </source>
</evidence>
<keyword evidence="6 7" id="KW-0472">Membrane</keyword>
<feature type="transmembrane region" description="Helical" evidence="7">
    <location>
        <begin position="318"/>
        <end position="339"/>
    </location>
</feature>
<feature type="domain" description="Major facilitator superfamily (MFS) profile" evidence="8">
    <location>
        <begin position="28"/>
        <end position="490"/>
    </location>
</feature>
<name>A0ABN0RG03_9LIST</name>
<dbReference type="SUPFAM" id="SSF103473">
    <property type="entry name" value="MFS general substrate transporter"/>
    <property type="match status" value="1"/>
</dbReference>
<dbReference type="EMBL" id="AODF01000010">
    <property type="protein sequence ID" value="EUJ32761.1"/>
    <property type="molecule type" value="Genomic_DNA"/>
</dbReference>
<feature type="transmembrane region" description="Helical" evidence="7">
    <location>
        <begin position="27"/>
        <end position="54"/>
    </location>
</feature>
<feature type="transmembrane region" description="Helical" evidence="7">
    <location>
        <begin position="151"/>
        <end position="170"/>
    </location>
</feature>
<evidence type="ECO:0000259" key="8">
    <source>
        <dbReference type="PROSITE" id="PS50850"/>
    </source>
</evidence>
<comment type="subcellular location">
    <subcellularLocation>
        <location evidence="1">Cell membrane</location>
        <topology evidence="1">Multi-pass membrane protein</topology>
    </subcellularLocation>
</comment>
<evidence type="ECO:0000313" key="9">
    <source>
        <dbReference type="EMBL" id="EUJ32761.1"/>
    </source>
</evidence>
<protein>
    <submittedName>
        <fullName evidence="9">MFS-type transporter ycnB</fullName>
    </submittedName>
</protein>
<organism evidence="9 10">
    <name type="scientific">Listeria floridensis FSL S10-1187</name>
    <dbReference type="NCBI Taxonomy" id="1265817"/>
    <lineage>
        <taxon>Bacteria</taxon>
        <taxon>Bacillati</taxon>
        <taxon>Bacillota</taxon>
        <taxon>Bacilli</taxon>
        <taxon>Bacillales</taxon>
        <taxon>Listeriaceae</taxon>
        <taxon>Listeria</taxon>
    </lineage>
</organism>
<feature type="transmembrane region" description="Helical" evidence="7">
    <location>
        <begin position="371"/>
        <end position="397"/>
    </location>
</feature>
<dbReference type="PRINTS" id="PR01036">
    <property type="entry name" value="TCRTETB"/>
</dbReference>
<evidence type="ECO:0000256" key="2">
    <source>
        <dbReference type="ARBA" id="ARBA00022448"/>
    </source>
</evidence>
<accession>A0ABN0RG03</accession>
<dbReference type="NCBIfam" id="TIGR00711">
    <property type="entry name" value="efflux_EmrB"/>
    <property type="match status" value="1"/>
</dbReference>
<feature type="transmembrane region" description="Helical" evidence="7">
    <location>
        <begin position="93"/>
        <end position="117"/>
    </location>
</feature>
<evidence type="ECO:0000256" key="3">
    <source>
        <dbReference type="ARBA" id="ARBA00022475"/>
    </source>
</evidence>
<feature type="transmembrane region" description="Helical" evidence="7">
    <location>
        <begin position="281"/>
        <end position="306"/>
    </location>
</feature>
<evidence type="ECO:0000256" key="5">
    <source>
        <dbReference type="ARBA" id="ARBA00022989"/>
    </source>
</evidence>
<keyword evidence="3" id="KW-1003">Cell membrane</keyword>
<dbReference type="Pfam" id="PF07690">
    <property type="entry name" value="MFS_1"/>
    <property type="match status" value="1"/>
</dbReference>
<feature type="transmembrane region" description="Helical" evidence="7">
    <location>
        <begin position="182"/>
        <end position="201"/>
    </location>
</feature>
<evidence type="ECO:0000256" key="6">
    <source>
        <dbReference type="ARBA" id="ARBA00023136"/>
    </source>
</evidence>
<keyword evidence="5 7" id="KW-1133">Transmembrane helix</keyword>
<gene>
    <name evidence="9" type="ORF">MFLO_06669</name>
</gene>
<feature type="transmembrane region" description="Helical" evidence="7">
    <location>
        <begin position="464"/>
        <end position="485"/>
    </location>
</feature>
<evidence type="ECO:0000256" key="4">
    <source>
        <dbReference type="ARBA" id="ARBA00022692"/>
    </source>
</evidence>
<dbReference type="PANTHER" id="PTHR42718">
    <property type="entry name" value="MAJOR FACILITATOR SUPERFAMILY MULTIDRUG TRANSPORTER MFSC"/>
    <property type="match status" value="1"/>
</dbReference>
<evidence type="ECO:0000313" key="10">
    <source>
        <dbReference type="Proteomes" id="UP000019249"/>
    </source>
</evidence>
<dbReference type="InterPro" id="IPR020846">
    <property type="entry name" value="MFS_dom"/>
</dbReference>
<evidence type="ECO:0000256" key="7">
    <source>
        <dbReference type="SAM" id="Phobius"/>
    </source>
</evidence>